<evidence type="ECO:0000313" key="2">
    <source>
        <dbReference type="Proteomes" id="UP000430564"/>
    </source>
</evidence>
<organism evidence="1 2">
    <name type="scientific">Sutterella seckii</name>
    <dbReference type="NCBI Taxonomy" id="1944635"/>
    <lineage>
        <taxon>Bacteria</taxon>
        <taxon>Pseudomonadati</taxon>
        <taxon>Pseudomonadota</taxon>
        <taxon>Betaproteobacteria</taxon>
        <taxon>Burkholderiales</taxon>
        <taxon>Sutterellaceae</taxon>
        <taxon>Sutterella</taxon>
    </lineage>
</organism>
<dbReference type="EMBL" id="WEHX01000027">
    <property type="protein sequence ID" value="KAB7660698.1"/>
    <property type="molecule type" value="Genomic_DNA"/>
</dbReference>
<gene>
    <name evidence="1" type="ORF">GBM95_05625</name>
</gene>
<comment type="caution">
    <text evidence="1">The sequence shown here is derived from an EMBL/GenBank/DDBJ whole genome shotgun (WGS) entry which is preliminary data.</text>
</comment>
<proteinExistence type="predicted"/>
<sequence length="83" mass="9297">MKSLQNFQVPAPEGSFGRGNRRVIVGFAVRPRIGRISERSSALKETPRGSGELYRKLLHVIDPAEDALFEASNKDEPEEANFR</sequence>
<accession>A0A6I1EJP8</accession>
<dbReference type="RefSeq" id="WP_152158196.1">
    <property type="nucleotide sequence ID" value="NZ_WEHX01000027.1"/>
</dbReference>
<reference evidence="1 2" key="1">
    <citation type="submission" date="2019-10" db="EMBL/GenBank/DDBJ databases">
        <title>Genome diversity of Sutterella seckii.</title>
        <authorList>
            <person name="Chaplin A.V."/>
            <person name="Sokolova S.R."/>
            <person name="Mosin K.A."/>
            <person name="Ivanova E.L."/>
            <person name="Kochetkova T.O."/>
            <person name="Goltsov A.Y."/>
            <person name="Trofimov D.Y."/>
            <person name="Efimov B.A."/>
        </authorList>
    </citation>
    <scope>NUCLEOTIDE SEQUENCE [LARGE SCALE GENOMIC DNA]</scope>
    <source>
        <strain evidence="1 2">ASD393</strain>
    </source>
</reference>
<name>A0A6I1EJP8_9BURK</name>
<dbReference type="Proteomes" id="UP000430564">
    <property type="component" value="Unassembled WGS sequence"/>
</dbReference>
<evidence type="ECO:0000313" key="1">
    <source>
        <dbReference type="EMBL" id="KAB7660698.1"/>
    </source>
</evidence>
<protein>
    <submittedName>
        <fullName evidence="1">Uncharacterized protein</fullName>
    </submittedName>
</protein>
<dbReference type="AlphaFoldDB" id="A0A6I1EJP8"/>